<dbReference type="EC" id="1.-.-.-" evidence="2"/>
<dbReference type="RefSeq" id="WP_311350493.1">
    <property type="nucleotide sequence ID" value="NZ_JAVRHR010000002.1"/>
</dbReference>
<dbReference type="EMBL" id="JAVRHR010000002">
    <property type="protein sequence ID" value="MDT0606925.1"/>
    <property type="molecule type" value="Genomic_DNA"/>
</dbReference>
<evidence type="ECO:0000259" key="1">
    <source>
        <dbReference type="Pfam" id="PF01243"/>
    </source>
</evidence>
<accession>A0ABU3A9R0</accession>
<reference evidence="2 3" key="1">
    <citation type="submission" date="2023-09" db="EMBL/GenBank/DDBJ databases">
        <authorList>
            <person name="Rey-Velasco X."/>
        </authorList>
    </citation>
    <scope>NUCLEOTIDE SEQUENCE [LARGE SCALE GENOMIC DNA]</scope>
    <source>
        <strain evidence="2 3">F388</strain>
    </source>
</reference>
<feature type="domain" description="Pyridoxamine 5'-phosphate oxidase N-terminal" evidence="1">
    <location>
        <begin position="8"/>
        <end position="131"/>
    </location>
</feature>
<dbReference type="Gene3D" id="2.30.110.10">
    <property type="entry name" value="Electron Transport, Fmn-binding Protein, Chain A"/>
    <property type="match status" value="1"/>
</dbReference>
<dbReference type="InterPro" id="IPR012349">
    <property type="entry name" value="Split_barrel_FMN-bd"/>
</dbReference>
<dbReference type="GO" id="GO:0004733">
    <property type="term" value="F:pyridoxamine phosphate oxidase activity"/>
    <property type="evidence" value="ECO:0007669"/>
    <property type="project" value="UniProtKB-EC"/>
</dbReference>
<proteinExistence type="predicted"/>
<sequence length="184" mass="20942">MGKQLKKLTPKLVDFIENQSMFFVGTSMKEGKINISPKGLDSLRVLDENRVIWLNLTGSGNETAAHLLNDNRMTIMFCAFDGPPIILRLYGVAQIYHEYDPFWDKHISLFPEIPGKRQLIDMKIELIQTSCGMGVPLMDYKEQRQGLINWAEDQGDDGIKTYWGKKNTKSLDGYSTGILNKNKP</sequence>
<keyword evidence="3" id="KW-1185">Reference proteome</keyword>
<organism evidence="2 3">
    <name type="scientific">Croceitalea rosinachiae</name>
    <dbReference type="NCBI Taxonomy" id="3075596"/>
    <lineage>
        <taxon>Bacteria</taxon>
        <taxon>Pseudomonadati</taxon>
        <taxon>Bacteroidota</taxon>
        <taxon>Flavobacteriia</taxon>
        <taxon>Flavobacteriales</taxon>
        <taxon>Flavobacteriaceae</taxon>
        <taxon>Croceitalea</taxon>
    </lineage>
</organism>
<dbReference type="InterPro" id="IPR011576">
    <property type="entry name" value="Pyridox_Oxase_N"/>
</dbReference>
<dbReference type="Pfam" id="PF01243">
    <property type="entry name" value="PNPOx_N"/>
    <property type="match status" value="1"/>
</dbReference>
<dbReference type="EC" id="1.4.3.5" evidence="2"/>
<dbReference type="PANTHER" id="PTHR39336">
    <property type="entry name" value="PYRIDOXAMINE PHOSPHATE OXIDASE FAMILY PROTEIN (AFU_ORTHOLOGUE AFUA_6G11440)"/>
    <property type="match status" value="1"/>
</dbReference>
<evidence type="ECO:0000313" key="3">
    <source>
        <dbReference type="Proteomes" id="UP001255246"/>
    </source>
</evidence>
<protein>
    <submittedName>
        <fullName evidence="2">Pyridoxamine 5'-phosphate oxidase family protein</fullName>
        <ecNumber evidence="2">1.-.-.-</ecNumber>
        <ecNumber evidence="2">1.4.3.5</ecNumber>
    </submittedName>
</protein>
<dbReference type="PANTHER" id="PTHR39336:SF1">
    <property type="entry name" value="PYRIDOXAMINE PHOSPHATE OXIDASE FAMILY PROTEIN (AFU_ORTHOLOGUE AFUA_6G11440)"/>
    <property type="match status" value="1"/>
</dbReference>
<dbReference type="SUPFAM" id="SSF50475">
    <property type="entry name" value="FMN-binding split barrel"/>
    <property type="match status" value="1"/>
</dbReference>
<comment type="caution">
    <text evidence="2">The sequence shown here is derived from an EMBL/GenBank/DDBJ whole genome shotgun (WGS) entry which is preliminary data.</text>
</comment>
<gene>
    <name evidence="2" type="ORF">RM706_07785</name>
</gene>
<evidence type="ECO:0000313" key="2">
    <source>
        <dbReference type="EMBL" id="MDT0606925.1"/>
    </source>
</evidence>
<dbReference type="Proteomes" id="UP001255246">
    <property type="component" value="Unassembled WGS sequence"/>
</dbReference>
<keyword evidence="2" id="KW-0560">Oxidoreductase</keyword>
<name>A0ABU3A9R0_9FLAO</name>